<feature type="domain" description="Reverse transcriptase" evidence="18">
    <location>
        <begin position="556"/>
        <end position="735"/>
    </location>
</feature>
<dbReference type="PROSITE" id="PS50878">
    <property type="entry name" value="RT_POL"/>
    <property type="match status" value="1"/>
</dbReference>
<keyword evidence="13" id="KW-0239">DNA-directed DNA polymerase</keyword>
<dbReference type="Gene3D" id="1.10.340.70">
    <property type="match status" value="1"/>
</dbReference>
<keyword evidence="9" id="KW-0378">Hydrolase</keyword>
<keyword evidence="6" id="KW-0479">Metal-binding</keyword>
<dbReference type="GO" id="GO:0004519">
    <property type="term" value="F:endonuclease activity"/>
    <property type="evidence" value="ECO:0007669"/>
    <property type="project" value="UniProtKB-KW"/>
</dbReference>
<evidence type="ECO:0000313" key="21">
    <source>
        <dbReference type="Proteomes" id="UP001418222"/>
    </source>
</evidence>
<evidence type="ECO:0000259" key="19">
    <source>
        <dbReference type="PROSITE" id="PS50994"/>
    </source>
</evidence>
<evidence type="ECO:0000256" key="2">
    <source>
        <dbReference type="ARBA" id="ARBA00022670"/>
    </source>
</evidence>
<evidence type="ECO:0000256" key="1">
    <source>
        <dbReference type="ARBA" id="ARBA00012493"/>
    </source>
</evidence>
<dbReference type="PANTHER" id="PTHR37984:SF5">
    <property type="entry name" value="PROTEIN NYNRIN-LIKE"/>
    <property type="match status" value="1"/>
</dbReference>
<dbReference type="FunFam" id="3.30.70.270:FF:000020">
    <property type="entry name" value="Transposon Tf2-6 polyprotein-like Protein"/>
    <property type="match status" value="1"/>
</dbReference>
<protein>
    <recommendedName>
        <fullName evidence="1">RNA-directed DNA polymerase</fullName>
        <ecNumber evidence="1">2.7.7.49</ecNumber>
    </recommendedName>
</protein>
<dbReference type="Gene3D" id="3.10.10.10">
    <property type="entry name" value="HIV Type 1 Reverse Transcriptase, subunit A, domain 1"/>
    <property type="match status" value="1"/>
</dbReference>
<evidence type="ECO:0000256" key="11">
    <source>
        <dbReference type="ARBA" id="ARBA00022908"/>
    </source>
</evidence>
<dbReference type="Gene3D" id="3.30.70.270">
    <property type="match status" value="2"/>
</dbReference>
<dbReference type="GO" id="GO:0015074">
    <property type="term" value="P:DNA integration"/>
    <property type="evidence" value="ECO:0007669"/>
    <property type="project" value="UniProtKB-KW"/>
</dbReference>
<keyword evidence="7" id="KW-0064">Aspartyl protease</keyword>
<feature type="compositionally biased region" description="Pro residues" evidence="17">
    <location>
        <begin position="227"/>
        <end position="241"/>
    </location>
</feature>
<evidence type="ECO:0000256" key="17">
    <source>
        <dbReference type="SAM" id="MobiDB-lite"/>
    </source>
</evidence>
<keyword evidence="5" id="KW-0540">Nuclease</keyword>
<dbReference type="InterPro" id="IPR001584">
    <property type="entry name" value="Integrase_cat-core"/>
</dbReference>
<dbReference type="Pfam" id="PF17921">
    <property type="entry name" value="Integrase_H2C2"/>
    <property type="match status" value="1"/>
</dbReference>
<dbReference type="Gene3D" id="3.30.420.10">
    <property type="entry name" value="Ribonuclease H-like superfamily/Ribonuclease H"/>
    <property type="match status" value="1"/>
</dbReference>
<evidence type="ECO:0000256" key="16">
    <source>
        <dbReference type="SAM" id="Coils"/>
    </source>
</evidence>
<evidence type="ECO:0000256" key="5">
    <source>
        <dbReference type="ARBA" id="ARBA00022722"/>
    </source>
</evidence>
<keyword evidence="11" id="KW-0229">DNA integration</keyword>
<dbReference type="InterPro" id="IPR041373">
    <property type="entry name" value="RT_RNaseH"/>
</dbReference>
<dbReference type="CDD" id="cd09274">
    <property type="entry name" value="RNase_HI_RT_Ty3"/>
    <property type="match status" value="1"/>
</dbReference>
<dbReference type="Pfam" id="PF17917">
    <property type="entry name" value="RT_RNaseH"/>
    <property type="match status" value="1"/>
</dbReference>
<evidence type="ECO:0000256" key="10">
    <source>
        <dbReference type="ARBA" id="ARBA00022842"/>
    </source>
</evidence>
<dbReference type="Pfam" id="PF24626">
    <property type="entry name" value="SH3_Tf2-1"/>
    <property type="match status" value="1"/>
</dbReference>
<dbReference type="InterPro" id="IPR041588">
    <property type="entry name" value="Integrase_H2C2"/>
</dbReference>
<feature type="region of interest" description="Disordered" evidence="17">
    <location>
        <begin position="224"/>
        <end position="248"/>
    </location>
</feature>
<dbReference type="Pfam" id="PF00078">
    <property type="entry name" value="RVT_1"/>
    <property type="match status" value="1"/>
</dbReference>
<dbReference type="CDD" id="cd01647">
    <property type="entry name" value="RT_LTR"/>
    <property type="match status" value="1"/>
</dbReference>
<dbReference type="GO" id="GO:0003887">
    <property type="term" value="F:DNA-directed DNA polymerase activity"/>
    <property type="evidence" value="ECO:0007669"/>
    <property type="project" value="UniProtKB-KW"/>
</dbReference>
<dbReference type="InterPro" id="IPR056924">
    <property type="entry name" value="SH3_Tf2-1"/>
</dbReference>
<dbReference type="SUPFAM" id="SSF56672">
    <property type="entry name" value="DNA/RNA polymerases"/>
    <property type="match status" value="1"/>
</dbReference>
<dbReference type="Gene3D" id="2.40.70.10">
    <property type="entry name" value="Acid Proteases"/>
    <property type="match status" value="1"/>
</dbReference>
<evidence type="ECO:0000256" key="15">
    <source>
        <dbReference type="ARBA" id="ARBA00023172"/>
    </source>
</evidence>
<keyword evidence="3" id="KW-0808">Transferase</keyword>
<dbReference type="SUPFAM" id="SSF54160">
    <property type="entry name" value="Chromo domain-like"/>
    <property type="match status" value="1"/>
</dbReference>
<evidence type="ECO:0000256" key="4">
    <source>
        <dbReference type="ARBA" id="ARBA00022695"/>
    </source>
</evidence>
<keyword evidence="4" id="KW-0548">Nucleotidyltransferase</keyword>
<comment type="caution">
    <text evidence="20">The sequence shown here is derived from an EMBL/GenBank/DDBJ whole genome shotgun (WGS) entry which is preliminary data.</text>
</comment>
<keyword evidence="14" id="KW-0238">DNA-binding</keyword>
<dbReference type="Pfam" id="PF03732">
    <property type="entry name" value="Retrotrans_gag"/>
    <property type="match status" value="1"/>
</dbReference>
<keyword evidence="21" id="KW-1185">Reference proteome</keyword>
<evidence type="ECO:0000256" key="12">
    <source>
        <dbReference type="ARBA" id="ARBA00022918"/>
    </source>
</evidence>
<dbReference type="EC" id="2.7.7.49" evidence="1"/>
<organism evidence="20 21">
    <name type="scientific">Platanthera zijinensis</name>
    <dbReference type="NCBI Taxonomy" id="2320716"/>
    <lineage>
        <taxon>Eukaryota</taxon>
        <taxon>Viridiplantae</taxon>
        <taxon>Streptophyta</taxon>
        <taxon>Embryophyta</taxon>
        <taxon>Tracheophyta</taxon>
        <taxon>Spermatophyta</taxon>
        <taxon>Magnoliopsida</taxon>
        <taxon>Liliopsida</taxon>
        <taxon>Asparagales</taxon>
        <taxon>Orchidaceae</taxon>
        <taxon>Orchidoideae</taxon>
        <taxon>Orchideae</taxon>
        <taxon>Orchidinae</taxon>
        <taxon>Platanthera</taxon>
    </lineage>
</organism>
<keyword evidence="15" id="KW-0233">DNA recombination</keyword>
<dbReference type="InterPro" id="IPR016197">
    <property type="entry name" value="Chromo-like_dom_sf"/>
</dbReference>
<dbReference type="SUPFAM" id="SSF50630">
    <property type="entry name" value="Acid proteases"/>
    <property type="match status" value="1"/>
</dbReference>
<gene>
    <name evidence="20" type="ORF">KSP39_PZI016563</name>
</gene>
<dbReference type="InterPro" id="IPR043502">
    <property type="entry name" value="DNA/RNA_pol_sf"/>
</dbReference>
<dbReference type="Pfam" id="PF08284">
    <property type="entry name" value="RVP_2"/>
    <property type="match status" value="1"/>
</dbReference>
<evidence type="ECO:0000256" key="3">
    <source>
        <dbReference type="ARBA" id="ARBA00022679"/>
    </source>
</evidence>
<sequence length="1405" mass="159883">MDTRATEMRRDIDLLKTTMEQRLDDLTTQIAALVAARPNAPNPAPPADLPDDDGPPAFARHQHAHRLPRIDFPRFNGDNLLDWIYCCDRYFDVEETPDNLKVRLASIHLDGKALQWHQVYVKNRLTCQPPAWEEYLQALRARFGGHIADEPMAEIKRLRQHGSVQLYVEQFEELINRLTVADEYAVSLFITGLQHRIEKAVRMFAPQDLPNAIRLAKLQEQLLSGPTPQPRQPALLPPPSHQPRKPFSPAELADKKARGLCMWCDEKYFPGHRCLHRRQIYILEGEDVDLDVPTTDSAELPVPEEVPPGTPPLLSMHAMTGTPTFNTMRVTGTHHGKALHILIDTGSTHNFLNERTARRLGWPLKAIPPFSVAVADGNRLTSAYSCSNFPWRMQGRDFAADMLTLDLGGCDMVLGIQWLVTLGPIVWDFNKLRMEFTMSGNKVSLRGGSRPPTDIITRRQLAKLVQRPAELSMLGICLLQNQPDKPPPAPLQHPPELQTLLAEFANLFGTPTGLPPSRSHDHHIPLQPNTPPISIRPYRSPALQKNEIERLIAEMLRDGLIRHSVSPYSSPIVLVKKKDGSWRLCVDYRELNKHTIKDKFPIPLVDELLDELHGARFFSKLDLRSGYHQVRMAPADIHKTAFRSHHGHYEFLVMPFGLTNAPSTFQSLMNRIFAPHLRKFVLVFFDDIMIYSSSWDAHLRHLRLAFQLLRHHQLFLKSSKCSFGTTSVDYLGHVISHHGVTVDPGKVRDIQSWPRPHSLKTLRGFLGLTGYYRRFIQGYGSLAKPLTELLRLPSFQWSSQADAAFLSLQHALSTAPVLALPDFSREFTIETDASNVGVGAVLSQDSHPIAYFSKALGPRNLSLSAYEKEMLAIVWAVSKWRAYLLGRHFVIKTDHQSLKHLLEQRVSTPAQHRYLAKLMGFDYTITYKSGKENIAADALSRLPEPPPQLIRQLTADPSTHPHYSWANNHLRRKGKLVVGADPATRHTIIKLYHDSPTGGHSGIRPTVHRLRQLFYWKNLKSSVHDHIQRCTVCQQCKTTCSPPAGLLQPLPIPDRVWQDISMDFIEGLPLSHGKDVILVVVDRLSKYAHFIALRHPYTALTVAQAFMDSIFRLHGMPSSIVSDRDPVFLSSCWQEFFRLHNVELHTSTAYHPQSDGQTEVVNRCLEGYLRCMTFDNPAHWANWLPLAEWWYNTTFHSAINTTPYEVLYGQPPPLHLPYIAASSMVDTVDRSLAARECTLASLKQQLQHAQNRMKQQADRHRVEREYHTGSWVYVRLQPYRQTSLRPHANQKLAPRYFGPFRILQRVGPVAYKLLLPDGCRLHHTFHVSQLKAHVGNAPTTSAALPTVTDEGYPLVEPQSVLDRRLVQRRGKPATQLLIQWSHSPPEDATWEFLFDLRRRFPNFSP</sequence>
<dbReference type="InterPro" id="IPR012337">
    <property type="entry name" value="RNaseH-like_sf"/>
</dbReference>
<keyword evidence="8" id="KW-0255">Endonuclease</keyword>
<feature type="region of interest" description="Disordered" evidence="17">
    <location>
        <begin position="38"/>
        <end position="59"/>
    </location>
</feature>
<dbReference type="InterPro" id="IPR050951">
    <property type="entry name" value="Retrovirus_Pol_polyprotein"/>
</dbReference>
<accession>A0AAP0B7K6</accession>
<dbReference type="EMBL" id="JBBWWQ010000014">
    <property type="protein sequence ID" value="KAK8931221.1"/>
    <property type="molecule type" value="Genomic_DNA"/>
</dbReference>
<dbReference type="InterPro" id="IPR000477">
    <property type="entry name" value="RT_dom"/>
</dbReference>
<dbReference type="GO" id="GO:0003677">
    <property type="term" value="F:DNA binding"/>
    <property type="evidence" value="ECO:0007669"/>
    <property type="project" value="UniProtKB-KW"/>
</dbReference>
<dbReference type="GO" id="GO:0046872">
    <property type="term" value="F:metal ion binding"/>
    <property type="evidence" value="ECO:0007669"/>
    <property type="project" value="UniProtKB-KW"/>
</dbReference>
<keyword evidence="10" id="KW-0460">Magnesium</keyword>
<dbReference type="GO" id="GO:0004190">
    <property type="term" value="F:aspartic-type endopeptidase activity"/>
    <property type="evidence" value="ECO:0007669"/>
    <property type="project" value="UniProtKB-KW"/>
</dbReference>
<evidence type="ECO:0000256" key="7">
    <source>
        <dbReference type="ARBA" id="ARBA00022750"/>
    </source>
</evidence>
<evidence type="ECO:0000259" key="18">
    <source>
        <dbReference type="PROSITE" id="PS50878"/>
    </source>
</evidence>
<dbReference type="FunFam" id="1.10.340.70:FF:000001">
    <property type="entry name" value="Retrovirus-related Pol polyprotein from transposon gypsy-like Protein"/>
    <property type="match status" value="1"/>
</dbReference>
<proteinExistence type="predicted"/>
<evidence type="ECO:0000256" key="13">
    <source>
        <dbReference type="ARBA" id="ARBA00022932"/>
    </source>
</evidence>
<dbReference type="InterPro" id="IPR036397">
    <property type="entry name" value="RNaseH_sf"/>
</dbReference>
<keyword evidence="2" id="KW-0645">Protease</keyword>
<dbReference type="PROSITE" id="PS50994">
    <property type="entry name" value="INTEGRASE"/>
    <property type="match status" value="1"/>
</dbReference>
<evidence type="ECO:0000256" key="8">
    <source>
        <dbReference type="ARBA" id="ARBA00022759"/>
    </source>
</evidence>
<name>A0AAP0B7K6_9ASPA</name>
<dbReference type="GO" id="GO:0003964">
    <property type="term" value="F:RNA-directed DNA polymerase activity"/>
    <property type="evidence" value="ECO:0007669"/>
    <property type="project" value="UniProtKB-KW"/>
</dbReference>
<reference evidence="20 21" key="1">
    <citation type="journal article" date="2022" name="Nat. Plants">
        <title>Genomes of leafy and leafless Platanthera orchids illuminate the evolution of mycoheterotrophy.</title>
        <authorList>
            <person name="Li M.H."/>
            <person name="Liu K.W."/>
            <person name="Li Z."/>
            <person name="Lu H.C."/>
            <person name="Ye Q.L."/>
            <person name="Zhang D."/>
            <person name="Wang J.Y."/>
            <person name="Li Y.F."/>
            <person name="Zhong Z.M."/>
            <person name="Liu X."/>
            <person name="Yu X."/>
            <person name="Liu D.K."/>
            <person name="Tu X.D."/>
            <person name="Liu B."/>
            <person name="Hao Y."/>
            <person name="Liao X.Y."/>
            <person name="Jiang Y.T."/>
            <person name="Sun W.H."/>
            <person name="Chen J."/>
            <person name="Chen Y.Q."/>
            <person name="Ai Y."/>
            <person name="Zhai J.W."/>
            <person name="Wu S.S."/>
            <person name="Zhou Z."/>
            <person name="Hsiao Y.Y."/>
            <person name="Wu W.L."/>
            <person name="Chen Y.Y."/>
            <person name="Lin Y.F."/>
            <person name="Hsu J.L."/>
            <person name="Li C.Y."/>
            <person name="Wang Z.W."/>
            <person name="Zhao X."/>
            <person name="Zhong W.Y."/>
            <person name="Ma X.K."/>
            <person name="Ma L."/>
            <person name="Huang J."/>
            <person name="Chen G.Z."/>
            <person name="Huang M.Z."/>
            <person name="Huang L."/>
            <person name="Peng D.H."/>
            <person name="Luo Y.B."/>
            <person name="Zou S.Q."/>
            <person name="Chen S.P."/>
            <person name="Lan S."/>
            <person name="Tsai W.C."/>
            <person name="Van de Peer Y."/>
            <person name="Liu Z.J."/>
        </authorList>
    </citation>
    <scope>NUCLEOTIDE SEQUENCE [LARGE SCALE GENOMIC DNA]</scope>
    <source>
        <strain evidence="20">Lor287</strain>
    </source>
</reference>
<evidence type="ECO:0000256" key="6">
    <source>
        <dbReference type="ARBA" id="ARBA00022723"/>
    </source>
</evidence>
<evidence type="ECO:0000313" key="20">
    <source>
        <dbReference type="EMBL" id="KAK8931221.1"/>
    </source>
</evidence>
<keyword evidence="16" id="KW-0175">Coiled coil</keyword>
<dbReference type="InterPro" id="IPR005162">
    <property type="entry name" value="Retrotrans_gag_dom"/>
</dbReference>
<dbReference type="GO" id="GO:0006508">
    <property type="term" value="P:proteolysis"/>
    <property type="evidence" value="ECO:0007669"/>
    <property type="project" value="UniProtKB-KW"/>
</dbReference>
<feature type="domain" description="Integrase catalytic" evidence="19">
    <location>
        <begin position="1047"/>
        <end position="1211"/>
    </location>
</feature>
<dbReference type="PANTHER" id="PTHR37984">
    <property type="entry name" value="PROTEIN CBG26694"/>
    <property type="match status" value="1"/>
</dbReference>
<dbReference type="Proteomes" id="UP001418222">
    <property type="component" value="Unassembled WGS sequence"/>
</dbReference>
<dbReference type="GO" id="GO:0006310">
    <property type="term" value="P:DNA recombination"/>
    <property type="evidence" value="ECO:0007669"/>
    <property type="project" value="UniProtKB-KW"/>
</dbReference>
<feature type="coiled-coil region" evidence="16">
    <location>
        <begin position="1232"/>
        <end position="1263"/>
    </location>
</feature>
<dbReference type="SUPFAM" id="SSF53098">
    <property type="entry name" value="Ribonuclease H-like"/>
    <property type="match status" value="1"/>
</dbReference>
<keyword evidence="12" id="KW-0695">RNA-directed DNA polymerase</keyword>
<dbReference type="InterPro" id="IPR043128">
    <property type="entry name" value="Rev_trsase/Diguanyl_cyclase"/>
</dbReference>
<evidence type="ECO:0000256" key="9">
    <source>
        <dbReference type="ARBA" id="ARBA00022801"/>
    </source>
</evidence>
<dbReference type="Pfam" id="PF00665">
    <property type="entry name" value="rve"/>
    <property type="match status" value="1"/>
</dbReference>
<dbReference type="FunFam" id="3.10.10.10:FF:000007">
    <property type="entry name" value="Retrovirus-related Pol polyprotein from transposon 17.6-like Protein"/>
    <property type="match status" value="1"/>
</dbReference>
<dbReference type="InterPro" id="IPR021109">
    <property type="entry name" value="Peptidase_aspartic_dom_sf"/>
</dbReference>
<dbReference type="CDD" id="cd00303">
    <property type="entry name" value="retropepsin_like"/>
    <property type="match status" value="1"/>
</dbReference>
<evidence type="ECO:0000256" key="14">
    <source>
        <dbReference type="ARBA" id="ARBA00023125"/>
    </source>
</evidence>